<dbReference type="GO" id="GO:0005886">
    <property type="term" value="C:plasma membrane"/>
    <property type="evidence" value="ECO:0007669"/>
    <property type="project" value="TreeGrafter"/>
</dbReference>
<name>A0A0J5W753_BURCE</name>
<evidence type="ECO:0000256" key="1">
    <source>
        <dbReference type="ARBA" id="ARBA00004141"/>
    </source>
</evidence>
<evidence type="ECO:0000256" key="3">
    <source>
        <dbReference type="ARBA" id="ARBA00022692"/>
    </source>
</evidence>
<evidence type="ECO:0000256" key="2">
    <source>
        <dbReference type="ARBA" id="ARBA00009399"/>
    </source>
</evidence>
<dbReference type="EMBL" id="LDWR01000096">
    <property type="protein sequence ID" value="KML43856.1"/>
    <property type="molecule type" value="Genomic_DNA"/>
</dbReference>
<evidence type="ECO:0000256" key="5">
    <source>
        <dbReference type="ARBA" id="ARBA00023136"/>
    </source>
</evidence>
<keyword evidence="5 6" id="KW-0472">Membrane</keyword>
<feature type="transmembrane region" description="Helical" evidence="6">
    <location>
        <begin position="74"/>
        <end position="92"/>
    </location>
</feature>
<dbReference type="RefSeq" id="WP_048251943.1">
    <property type="nucleotide sequence ID" value="NZ_LDWR01000096.1"/>
</dbReference>
<protein>
    <submittedName>
        <fullName evidence="8">Sugar translocase</fullName>
    </submittedName>
</protein>
<keyword evidence="4 6" id="KW-1133">Transmembrane helix</keyword>
<comment type="caution">
    <text evidence="8">The sequence shown here is derived from an EMBL/GenBank/DDBJ whole genome shotgun (WGS) entry which is preliminary data.</text>
</comment>
<proteinExistence type="inferred from homology"/>
<sequence>MIDLLYAERTRLVRFGLSGLFSTAIHTLVASAMFEMCDATLVTANAVAFLCATAFSYLANTLWSFSSTVRTRNALRFFAVTLAGFLETLLLARAAEAFDVSRGMSIVVIALLIPPTTFVLHRLWTYR</sequence>
<evidence type="ECO:0000256" key="4">
    <source>
        <dbReference type="ARBA" id="ARBA00022989"/>
    </source>
</evidence>
<dbReference type="GO" id="GO:0000271">
    <property type="term" value="P:polysaccharide biosynthetic process"/>
    <property type="evidence" value="ECO:0007669"/>
    <property type="project" value="InterPro"/>
</dbReference>
<keyword evidence="3 6" id="KW-0812">Transmembrane</keyword>
<feature type="transmembrane region" description="Helical" evidence="6">
    <location>
        <begin position="12"/>
        <end position="34"/>
    </location>
</feature>
<dbReference type="PATRIC" id="fig|292.27.peg.8750"/>
<dbReference type="Pfam" id="PF04138">
    <property type="entry name" value="GtrA_DPMS_TM"/>
    <property type="match status" value="1"/>
</dbReference>
<reference evidence="8 9" key="1">
    <citation type="submission" date="2015-05" db="EMBL/GenBank/DDBJ databases">
        <title>Draft genome of Burkholderia cepacia LK29.</title>
        <authorList>
            <person name="Chan X.Y."/>
        </authorList>
    </citation>
    <scope>NUCLEOTIDE SEQUENCE [LARGE SCALE GENOMIC DNA]</scope>
    <source>
        <strain evidence="8 9">LK29</strain>
    </source>
</reference>
<feature type="transmembrane region" description="Helical" evidence="6">
    <location>
        <begin position="40"/>
        <end position="62"/>
    </location>
</feature>
<evidence type="ECO:0000256" key="6">
    <source>
        <dbReference type="SAM" id="Phobius"/>
    </source>
</evidence>
<organism evidence="8 9">
    <name type="scientific">Burkholderia cepacia</name>
    <name type="common">Pseudomonas cepacia</name>
    <dbReference type="NCBI Taxonomy" id="292"/>
    <lineage>
        <taxon>Bacteria</taxon>
        <taxon>Pseudomonadati</taxon>
        <taxon>Pseudomonadota</taxon>
        <taxon>Betaproteobacteria</taxon>
        <taxon>Burkholderiales</taxon>
        <taxon>Burkholderiaceae</taxon>
        <taxon>Burkholderia</taxon>
        <taxon>Burkholderia cepacia complex</taxon>
    </lineage>
</organism>
<comment type="similarity">
    <text evidence="2">Belongs to the GtrA family.</text>
</comment>
<dbReference type="InterPro" id="IPR051401">
    <property type="entry name" value="GtrA_CellWall_Glycosyl"/>
</dbReference>
<dbReference type="AlphaFoldDB" id="A0A0J5W753"/>
<dbReference type="PANTHER" id="PTHR38459">
    <property type="entry name" value="PROPHAGE BACTOPRENOL-LINKED GLUCOSE TRANSLOCASE HOMOLOG"/>
    <property type="match status" value="1"/>
</dbReference>
<gene>
    <name evidence="8" type="ORF">VL15_37220</name>
</gene>
<comment type="subcellular location">
    <subcellularLocation>
        <location evidence="1">Membrane</location>
        <topology evidence="1">Multi-pass membrane protein</topology>
    </subcellularLocation>
</comment>
<dbReference type="PANTHER" id="PTHR38459:SF1">
    <property type="entry name" value="PROPHAGE BACTOPRENOL-LINKED GLUCOSE TRANSLOCASE HOMOLOG"/>
    <property type="match status" value="1"/>
</dbReference>
<evidence type="ECO:0000259" key="7">
    <source>
        <dbReference type="Pfam" id="PF04138"/>
    </source>
</evidence>
<feature type="transmembrane region" description="Helical" evidence="6">
    <location>
        <begin position="104"/>
        <end position="124"/>
    </location>
</feature>
<dbReference type="Proteomes" id="UP000036338">
    <property type="component" value="Unassembled WGS sequence"/>
</dbReference>
<evidence type="ECO:0000313" key="8">
    <source>
        <dbReference type="EMBL" id="KML43856.1"/>
    </source>
</evidence>
<feature type="domain" description="GtrA/DPMS transmembrane" evidence="7">
    <location>
        <begin position="14"/>
        <end position="125"/>
    </location>
</feature>
<evidence type="ECO:0000313" key="9">
    <source>
        <dbReference type="Proteomes" id="UP000036338"/>
    </source>
</evidence>
<dbReference type="InterPro" id="IPR007267">
    <property type="entry name" value="GtrA_DPMS_TM"/>
</dbReference>
<accession>A0A0J5W753</accession>